<name>A0ABD3W2M9_SINWO</name>
<dbReference type="InterPro" id="IPR019011">
    <property type="entry name" value="Cryptic/Cripto_CFC-dom"/>
</dbReference>
<dbReference type="EMBL" id="JBJQND010000008">
    <property type="protein sequence ID" value="KAL3868142.1"/>
    <property type="molecule type" value="Genomic_DNA"/>
</dbReference>
<evidence type="ECO:0000256" key="5">
    <source>
        <dbReference type="PROSITE-ProRule" id="PRU00076"/>
    </source>
</evidence>
<dbReference type="Proteomes" id="UP001634394">
    <property type="component" value="Unassembled WGS sequence"/>
</dbReference>
<comment type="caution">
    <text evidence="5">Lacks conserved residue(s) required for the propagation of feature annotation.</text>
</comment>
<feature type="domain" description="EGF-like" evidence="6">
    <location>
        <begin position="9"/>
        <end position="33"/>
    </location>
</feature>
<evidence type="ECO:0000256" key="4">
    <source>
        <dbReference type="ARBA" id="ARBA00023180"/>
    </source>
</evidence>
<evidence type="ECO:0000256" key="1">
    <source>
        <dbReference type="ARBA" id="ARBA00007384"/>
    </source>
</evidence>
<proteinExistence type="inferred from homology"/>
<gene>
    <name evidence="7" type="ORF">ACJMK2_040978</name>
</gene>
<keyword evidence="8" id="KW-1185">Reference proteome</keyword>
<dbReference type="PROSITE" id="PS50026">
    <property type="entry name" value="EGF_3"/>
    <property type="match status" value="1"/>
</dbReference>
<keyword evidence="2 5" id="KW-0245">EGF-like domain</keyword>
<comment type="caution">
    <text evidence="7">The sequence shown here is derived from an EMBL/GenBank/DDBJ whole genome shotgun (WGS) entry which is preliminary data.</text>
</comment>
<dbReference type="Gene3D" id="2.10.25.10">
    <property type="entry name" value="Laminin"/>
    <property type="match status" value="1"/>
</dbReference>
<evidence type="ECO:0000313" key="8">
    <source>
        <dbReference type="Proteomes" id="UP001634394"/>
    </source>
</evidence>
<reference evidence="7 8" key="1">
    <citation type="submission" date="2024-11" db="EMBL/GenBank/DDBJ databases">
        <title>Chromosome-level genome assembly of the freshwater bivalve Anodonta woodiana.</title>
        <authorList>
            <person name="Chen X."/>
        </authorList>
    </citation>
    <scope>NUCLEOTIDE SEQUENCE [LARGE SCALE GENOMIC DNA]</scope>
    <source>
        <strain evidence="7">MN2024</strain>
        <tissue evidence="7">Gills</tissue>
    </source>
</reference>
<evidence type="ECO:0000313" key="7">
    <source>
        <dbReference type="EMBL" id="KAL3868142.1"/>
    </source>
</evidence>
<protein>
    <recommendedName>
        <fullName evidence="6">EGF-like domain-containing protein</fullName>
    </recommendedName>
</protein>
<sequence length="153" mass="17435">QENAKTSCCLNGGLCIMGSFCHCTSGFYGRFCEKELLNRSCGTLPHGTWIKSGCNACQCYDGTMICSPNRYSGCETAQWKTGIEENPTFTEGEARDPELADDNYEYYYMYEEENNGARQVKHEITAVMKHCWITKNEYLQRLYKTSDSIVGYK</sequence>
<feature type="disulfide bond" evidence="5">
    <location>
        <begin position="23"/>
        <end position="32"/>
    </location>
</feature>
<dbReference type="GO" id="GO:0007165">
    <property type="term" value="P:signal transduction"/>
    <property type="evidence" value="ECO:0007669"/>
    <property type="project" value="UniProtKB-ARBA"/>
</dbReference>
<keyword evidence="3 5" id="KW-1015">Disulfide bond</keyword>
<dbReference type="AlphaFoldDB" id="A0ABD3W2M9"/>
<dbReference type="InterPro" id="IPR000742">
    <property type="entry name" value="EGF"/>
</dbReference>
<feature type="non-terminal residue" evidence="7">
    <location>
        <position position="1"/>
    </location>
</feature>
<keyword evidence="4" id="KW-0325">Glycoprotein</keyword>
<evidence type="ECO:0000256" key="3">
    <source>
        <dbReference type="ARBA" id="ARBA00023157"/>
    </source>
</evidence>
<dbReference type="Pfam" id="PF09443">
    <property type="entry name" value="CFC"/>
    <property type="match status" value="1"/>
</dbReference>
<evidence type="ECO:0000259" key="6">
    <source>
        <dbReference type="PROSITE" id="PS50026"/>
    </source>
</evidence>
<dbReference type="PROSITE" id="PS00022">
    <property type="entry name" value="EGF_1"/>
    <property type="match status" value="1"/>
</dbReference>
<evidence type="ECO:0000256" key="2">
    <source>
        <dbReference type="ARBA" id="ARBA00022536"/>
    </source>
</evidence>
<organism evidence="7 8">
    <name type="scientific">Sinanodonta woodiana</name>
    <name type="common">Chinese pond mussel</name>
    <name type="synonym">Anodonta woodiana</name>
    <dbReference type="NCBI Taxonomy" id="1069815"/>
    <lineage>
        <taxon>Eukaryota</taxon>
        <taxon>Metazoa</taxon>
        <taxon>Spiralia</taxon>
        <taxon>Lophotrochozoa</taxon>
        <taxon>Mollusca</taxon>
        <taxon>Bivalvia</taxon>
        <taxon>Autobranchia</taxon>
        <taxon>Heteroconchia</taxon>
        <taxon>Palaeoheterodonta</taxon>
        <taxon>Unionida</taxon>
        <taxon>Unionoidea</taxon>
        <taxon>Unionidae</taxon>
        <taxon>Unioninae</taxon>
        <taxon>Sinanodonta</taxon>
    </lineage>
</organism>
<dbReference type="SUPFAM" id="SSF57196">
    <property type="entry name" value="EGF/Laminin"/>
    <property type="match status" value="2"/>
</dbReference>
<accession>A0ABD3W2M9</accession>
<dbReference type="PROSITE" id="PS01186">
    <property type="entry name" value="EGF_2"/>
    <property type="match status" value="1"/>
</dbReference>
<comment type="similarity">
    <text evidence="1">Belongs to the EGF-CFC (Cripto-1/FRL1/Cryptic) family.</text>
</comment>